<dbReference type="OrthoDB" id="422086at2759"/>
<dbReference type="PANTHER" id="PTHR12714:SF9">
    <property type="entry name" value="PROTEIN-S-ISOPRENYLCYSTEINE O-METHYLTRANSFERASE"/>
    <property type="match status" value="1"/>
</dbReference>
<dbReference type="EMBL" id="MNAD01000762">
    <property type="protein sequence ID" value="OJT10646.1"/>
    <property type="molecule type" value="Genomic_DNA"/>
</dbReference>
<feature type="transmembrane region" description="Helical" evidence="5">
    <location>
        <begin position="183"/>
        <end position="203"/>
    </location>
</feature>
<dbReference type="AlphaFoldDB" id="A0A1M2VSU7"/>
<keyword evidence="5" id="KW-0256">Endoplasmic reticulum</keyword>
<name>A0A1M2VSU7_TRAPU</name>
<proteinExistence type="inferred from homology"/>
<keyword evidence="3 5" id="KW-1133">Transmembrane helix</keyword>
<dbReference type="GO" id="GO:0005789">
    <property type="term" value="C:endoplasmic reticulum membrane"/>
    <property type="evidence" value="ECO:0007669"/>
    <property type="project" value="UniProtKB-SubCell"/>
</dbReference>
<dbReference type="GO" id="GO:0004671">
    <property type="term" value="F:protein C-terminal S-isoprenylcysteine carboxyl O-methyltransferase activity"/>
    <property type="evidence" value="ECO:0007669"/>
    <property type="project" value="UniProtKB-EC"/>
</dbReference>
<comment type="similarity">
    <text evidence="5">Belongs to the class VI-like SAM-binding methyltransferase superfamily. Isoprenylcysteine carboxyl methyltransferase family.</text>
</comment>
<keyword evidence="7" id="KW-1185">Reference proteome</keyword>
<keyword evidence="5" id="KW-0949">S-adenosyl-L-methionine</keyword>
<gene>
    <name evidence="6" type="ORF">TRAPUB_12840</name>
</gene>
<organism evidence="6 7">
    <name type="scientific">Trametes pubescens</name>
    <name type="common">White-rot fungus</name>
    <dbReference type="NCBI Taxonomy" id="154538"/>
    <lineage>
        <taxon>Eukaryota</taxon>
        <taxon>Fungi</taxon>
        <taxon>Dikarya</taxon>
        <taxon>Basidiomycota</taxon>
        <taxon>Agaricomycotina</taxon>
        <taxon>Agaricomycetes</taxon>
        <taxon>Polyporales</taxon>
        <taxon>Polyporaceae</taxon>
        <taxon>Trametes</taxon>
    </lineage>
</organism>
<feature type="transmembrane region" description="Helical" evidence="5">
    <location>
        <begin position="83"/>
        <end position="106"/>
    </location>
</feature>
<sequence>MSSAESFAKIPLLLAAIWANRVSYSSPTPFVAKKPDGKEGDVVGCVRVMRPVWMRQLSKVRAQSAASLYEGNLSGSIQTVTRIVILGEVLAILATHVPSLASTYALSVLELVPRSPAGHAAQSIRITPTFAAGWLFVMAGALVRLACYRTMGKHFTFEITIRKDHRLVTSGPYAVVRHPSYSAMAMVALGTIVAFLGSGSWLKECGVLGTPLGKVFAAAWVADLLYVPAVMVFLRVKTEDGLLRKEFGKEWDEWVKKTPYALVPGIY</sequence>
<comment type="catalytic activity">
    <reaction evidence="5">
        <text>[protein]-C-terminal S-[(2E,6E)-farnesyl]-L-cysteine + S-adenosyl-L-methionine = [protein]-C-terminal S-[(2E,6E)-farnesyl]-L-cysteine methyl ester + S-adenosyl-L-homocysteine</text>
        <dbReference type="Rhea" id="RHEA:21672"/>
        <dbReference type="Rhea" id="RHEA-COMP:12125"/>
        <dbReference type="Rhea" id="RHEA-COMP:12126"/>
        <dbReference type="ChEBI" id="CHEBI:57856"/>
        <dbReference type="ChEBI" id="CHEBI:59789"/>
        <dbReference type="ChEBI" id="CHEBI:90510"/>
        <dbReference type="ChEBI" id="CHEBI:90511"/>
        <dbReference type="EC" id="2.1.1.100"/>
    </reaction>
</comment>
<dbReference type="Pfam" id="PF04140">
    <property type="entry name" value="ICMT"/>
    <property type="match status" value="1"/>
</dbReference>
<comment type="caution">
    <text evidence="6">The sequence shown here is derived from an EMBL/GenBank/DDBJ whole genome shotgun (WGS) entry which is preliminary data.</text>
</comment>
<dbReference type="PANTHER" id="PTHR12714">
    <property type="entry name" value="PROTEIN-S ISOPRENYLCYSTEINE O-METHYLTRANSFERASE"/>
    <property type="match status" value="1"/>
</dbReference>
<dbReference type="OMA" id="WAERTRY"/>
<protein>
    <recommendedName>
        <fullName evidence="5">Protein-S-isoprenylcysteine O-methyltransferase</fullName>
        <ecNumber evidence="5">2.1.1.100</ecNumber>
    </recommendedName>
</protein>
<comment type="subcellular location">
    <subcellularLocation>
        <location evidence="5">Endoplasmic reticulum membrane</location>
        <topology evidence="5">Multi-pass membrane protein</topology>
    </subcellularLocation>
    <subcellularLocation>
        <location evidence="1">Membrane</location>
        <topology evidence="1">Multi-pass membrane protein</topology>
    </subcellularLocation>
</comment>
<feature type="transmembrane region" description="Helical" evidence="5">
    <location>
        <begin position="126"/>
        <end position="147"/>
    </location>
</feature>
<keyword evidence="5" id="KW-0808">Transferase</keyword>
<feature type="transmembrane region" description="Helical" evidence="5">
    <location>
        <begin position="215"/>
        <end position="236"/>
    </location>
</feature>
<dbReference type="EC" id="2.1.1.100" evidence="5"/>
<keyword evidence="5" id="KW-0489">Methyltransferase</keyword>
<dbReference type="InterPro" id="IPR007269">
    <property type="entry name" value="ICMT_MeTrfase"/>
</dbReference>
<dbReference type="GO" id="GO:0032259">
    <property type="term" value="P:methylation"/>
    <property type="evidence" value="ECO:0007669"/>
    <property type="project" value="UniProtKB-KW"/>
</dbReference>
<dbReference type="STRING" id="154538.A0A1M2VSU7"/>
<evidence type="ECO:0000256" key="5">
    <source>
        <dbReference type="RuleBase" id="RU362022"/>
    </source>
</evidence>
<keyword evidence="2 5" id="KW-0812">Transmembrane</keyword>
<evidence type="ECO:0000313" key="7">
    <source>
        <dbReference type="Proteomes" id="UP000184267"/>
    </source>
</evidence>
<evidence type="ECO:0000256" key="3">
    <source>
        <dbReference type="ARBA" id="ARBA00022989"/>
    </source>
</evidence>
<evidence type="ECO:0000313" key="6">
    <source>
        <dbReference type="EMBL" id="OJT10646.1"/>
    </source>
</evidence>
<evidence type="ECO:0000256" key="2">
    <source>
        <dbReference type="ARBA" id="ARBA00022692"/>
    </source>
</evidence>
<keyword evidence="4 5" id="KW-0472">Membrane</keyword>
<dbReference type="Gene3D" id="1.20.120.1630">
    <property type="match status" value="1"/>
</dbReference>
<reference evidence="6 7" key="1">
    <citation type="submission" date="2016-10" db="EMBL/GenBank/DDBJ databases">
        <title>Genome sequence of the basidiomycete white-rot fungus Trametes pubescens.</title>
        <authorList>
            <person name="Makela M.R."/>
            <person name="Granchi Z."/>
            <person name="Peng M."/>
            <person name="De Vries R.P."/>
            <person name="Grigoriev I."/>
            <person name="Riley R."/>
            <person name="Hilden K."/>
        </authorList>
    </citation>
    <scope>NUCLEOTIDE SEQUENCE [LARGE SCALE GENOMIC DNA]</scope>
    <source>
        <strain evidence="6 7">FBCC735</strain>
    </source>
</reference>
<evidence type="ECO:0000256" key="1">
    <source>
        <dbReference type="ARBA" id="ARBA00004141"/>
    </source>
</evidence>
<accession>A0A1M2VSU7</accession>
<dbReference type="Proteomes" id="UP000184267">
    <property type="component" value="Unassembled WGS sequence"/>
</dbReference>
<evidence type="ECO:0000256" key="4">
    <source>
        <dbReference type="ARBA" id="ARBA00023136"/>
    </source>
</evidence>